<dbReference type="Pfam" id="PF20694">
    <property type="entry name" value="TRADD-like_N"/>
    <property type="match status" value="1"/>
</dbReference>
<dbReference type="InterPro" id="IPR051082">
    <property type="entry name" value="Pentapeptide-BTB/POZ_domain"/>
</dbReference>
<dbReference type="Pfam" id="PF00805">
    <property type="entry name" value="Pentapeptide"/>
    <property type="match status" value="2"/>
</dbReference>
<protein>
    <submittedName>
        <fullName evidence="2">Pentapeptide repeat-containing protein</fullName>
    </submittedName>
</protein>
<dbReference type="InterPro" id="IPR049341">
    <property type="entry name" value="TRADD-like_N"/>
</dbReference>
<dbReference type="Proteomes" id="UP000031549">
    <property type="component" value="Unassembled WGS sequence"/>
</dbReference>
<reference evidence="2 3" key="1">
    <citation type="journal article" date="2015" name="Genome Announc.">
        <title>Draft Genome Sequence of Cyanobacterium Hassallia byssoidea Strain VB512170, Isolated from Monuments in India.</title>
        <authorList>
            <person name="Singh D."/>
            <person name="Chandrababunaidu M.M."/>
            <person name="Panda A."/>
            <person name="Sen D."/>
            <person name="Bhattacharyya S."/>
            <person name="Adhikary S.P."/>
            <person name="Tripathy S."/>
        </authorList>
    </citation>
    <scope>NUCLEOTIDE SEQUENCE [LARGE SCALE GENOMIC DNA]</scope>
    <source>
        <strain evidence="2 3">VB512170</strain>
    </source>
</reference>
<dbReference type="Gene3D" id="2.160.20.80">
    <property type="entry name" value="E3 ubiquitin-protein ligase SopA"/>
    <property type="match status" value="2"/>
</dbReference>
<dbReference type="PANTHER" id="PTHR14136:SF17">
    <property type="entry name" value="BTB_POZ DOMAIN-CONTAINING PROTEIN KCTD9"/>
    <property type="match status" value="1"/>
</dbReference>
<dbReference type="EMBL" id="JTCM02000164">
    <property type="protein sequence ID" value="NEU77208.1"/>
    <property type="molecule type" value="Genomic_DNA"/>
</dbReference>
<dbReference type="SUPFAM" id="SSF141571">
    <property type="entry name" value="Pentapeptide repeat-like"/>
    <property type="match status" value="1"/>
</dbReference>
<evidence type="ECO:0000313" key="2">
    <source>
        <dbReference type="EMBL" id="NEU77208.1"/>
    </source>
</evidence>
<dbReference type="RefSeq" id="WP_039738457.1">
    <property type="nucleotide sequence ID" value="NZ_JTCM02000164.1"/>
</dbReference>
<gene>
    <name evidence="2" type="ORF">PI95_033135</name>
</gene>
<keyword evidence="3" id="KW-1185">Reference proteome</keyword>
<comment type="caution">
    <text evidence="2">The sequence shown here is derived from an EMBL/GenBank/DDBJ whole genome shotgun (WGS) entry which is preliminary data.</text>
</comment>
<dbReference type="InterPro" id="IPR001646">
    <property type="entry name" value="5peptide_repeat"/>
</dbReference>
<feature type="domain" description="TRADD-like N-terminal" evidence="1">
    <location>
        <begin position="144"/>
        <end position="202"/>
    </location>
</feature>
<accession>A0A846HKN2</accession>
<dbReference type="PANTHER" id="PTHR14136">
    <property type="entry name" value="BTB_POZ DOMAIN-CONTAINING PROTEIN KCTD9"/>
    <property type="match status" value="1"/>
</dbReference>
<name>A0A846HKN2_9CYAN</name>
<organism evidence="2 3">
    <name type="scientific">Hassallia byssoidea VB512170</name>
    <dbReference type="NCBI Taxonomy" id="1304833"/>
    <lineage>
        <taxon>Bacteria</taxon>
        <taxon>Bacillati</taxon>
        <taxon>Cyanobacteriota</taxon>
        <taxon>Cyanophyceae</taxon>
        <taxon>Nostocales</taxon>
        <taxon>Tolypothrichaceae</taxon>
        <taxon>Hassallia</taxon>
    </lineage>
</organism>
<dbReference type="AlphaFoldDB" id="A0A846HKN2"/>
<sequence length="436" mass="47100">MTDSSLARKKKKITYTASTQGIERAENALKRLGFESKSNFAESQLLSRSTVTKFFQCQPIQLDSFKRICKALKLNWAEVAGIIEEGQSQGLEINSYSSPDTDEMLQVEAVQRQVTVIDKQSKKLKAVIVLEGDINSVNSDLKVSLELALLTYPGDTIKITDIKAGSIRLIVEGSQEEIERLVSRIKLGELKELRGFPVEDIQVLNENSDDEESDELNDKWHLVQEIVNQAVTNRNLSNADLSDAYLSDAYLSDADLSDADLSDADLSDADLRGADLNRANLIGANLINAYLSDAYLGGADLIDAYLGRAYLGGANLIGADLSRANLSRANLSGADLSRANLSNADLSDAYLSDAYLSDADLSGANLSGANLSGANLSRANLSRANLSRADLSGANVENARFGNNQGISEARKRDLIQKGAIFEDSHGDRSGILLSG</sequence>
<proteinExistence type="predicted"/>
<evidence type="ECO:0000259" key="1">
    <source>
        <dbReference type="Pfam" id="PF20694"/>
    </source>
</evidence>
<evidence type="ECO:0000313" key="3">
    <source>
        <dbReference type="Proteomes" id="UP000031549"/>
    </source>
</evidence>